<keyword evidence="3" id="KW-1185">Reference proteome</keyword>
<dbReference type="Proteomes" id="UP000194841">
    <property type="component" value="Unassembled WGS sequence"/>
</dbReference>
<gene>
    <name evidence="2" type="ORF">B1199_16880</name>
</gene>
<dbReference type="OrthoDB" id="5368544at2"/>
<dbReference type="EMBL" id="MWPV01000006">
    <property type="protein sequence ID" value="OUL56351.1"/>
    <property type="molecule type" value="Genomic_DNA"/>
</dbReference>
<dbReference type="Gene3D" id="3.40.190.10">
    <property type="entry name" value="Periplasmic binding protein-like II"/>
    <property type="match status" value="1"/>
</dbReference>
<protein>
    <submittedName>
        <fullName evidence="2">Phosphate ABC transporter substrate-binding protein</fullName>
    </submittedName>
</protein>
<evidence type="ECO:0000313" key="3">
    <source>
        <dbReference type="Proteomes" id="UP000194841"/>
    </source>
</evidence>
<dbReference type="RefSeq" id="WP_086745312.1">
    <property type="nucleotide sequence ID" value="NZ_MWPV01000006.1"/>
</dbReference>
<evidence type="ECO:0000256" key="1">
    <source>
        <dbReference type="SAM" id="SignalP"/>
    </source>
</evidence>
<comment type="caution">
    <text evidence="2">The sequence shown here is derived from an EMBL/GenBank/DDBJ whole genome shotgun (WGS) entry which is preliminary data.</text>
</comment>
<keyword evidence="1" id="KW-0732">Signal</keyword>
<accession>A0A244CL56</accession>
<dbReference type="SUPFAM" id="SSF53850">
    <property type="entry name" value="Periplasmic binding protein-like II"/>
    <property type="match status" value="1"/>
</dbReference>
<name>A0A244CL56_PSEDV</name>
<feature type="signal peptide" evidence="1">
    <location>
        <begin position="1"/>
        <end position="28"/>
    </location>
</feature>
<reference evidence="2 3" key="1">
    <citation type="submission" date="2017-02" db="EMBL/GenBank/DDBJ databases">
        <title>Pseudoalteromonas ulvae TC14 Genome.</title>
        <authorList>
            <person name="Molmeret M."/>
        </authorList>
    </citation>
    <scope>NUCLEOTIDE SEQUENCE [LARGE SCALE GENOMIC DNA]</scope>
    <source>
        <strain evidence="2">TC14</strain>
    </source>
</reference>
<organism evidence="2 3">
    <name type="scientific">Pseudoalteromonas ulvae</name>
    <dbReference type="NCBI Taxonomy" id="107327"/>
    <lineage>
        <taxon>Bacteria</taxon>
        <taxon>Pseudomonadati</taxon>
        <taxon>Pseudomonadota</taxon>
        <taxon>Gammaproteobacteria</taxon>
        <taxon>Alteromonadales</taxon>
        <taxon>Pseudoalteromonadaceae</taxon>
        <taxon>Pseudoalteromonas</taxon>
    </lineage>
</organism>
<evidence type="ECO:0000313" key="2">
    <source>
        <dbReference type="EMBL" id="OUL56351.1"/>
    </source>
</evidence>
<proteinExistence type="predicted"/>
<dbReference type="AlphaFoldDB" id="A0A244CL56"/>
<sequence length="146" mass="15581">MHKLCNLNRPTLLAGSLLLGMASSFSAAAEIAVIVNKANNSSLDKVAIEKIFTGRMKSFPDGNIAIPMNAAKSMESRDEFNQSVLGRSSSQVNAYWSKLVFTGKGNMPMELASDTEIISTISSNTGAIGYVNVSSLTDDVKVIAKF</sequence>
<feature type="chain" id="PRO_5011969860" evidence="1">
    <location>
        <begin position="29"/>
        <end position="146"/>
    </location>
</feature>